<accession>A0A9Q0DJ59</accession>
<dbReference type="InterPro" id="IPR036869">
    <property type="entry name" value="J_dom_sf"/>
</dbReference>
<name>A0A9Q0DJ59_9TELE</name>
<dbReference type="GO" id="GO:0051082">
    <property type="term" value="F:unfolded protein binding"/>
    <property type="evidence" value="ECO:0007669"/>
    <property type="project" value="InterPro"/>
</dbReference>
<proteinExistence type="predicted"/>
<dbReference type="PANTHER" id="PTHR45168">
    <property type="entry name" value="DNAJ HOMOLOG SUBFAMILY B MEMBER 2"/>
    <property type="match status" value="1"/>
</dbReference>
<dbReference type="SUPFAM" id="SSF46565">
    <property type="entry name" value="Chaperone J-domain"/>
    <property type="match status" value="1"/>
</dbReference>
<organism evidence="3 4">
    <name type="scientific">Muraenolepis orangiensis</name>
    <name type="common">Patagonian moray cod</name>
    <dbReference type="NCBI Taxonomy" id="630683"/>
    <lineage>
        <taxon>Eukaryota</taxon>
        <taxon>Metazoa</taxon>
        <taxon>Chordata</taxon>
        <taxon>Craniata</taxon>
        <taxon>Vertebrata</taxon>
        <taxon>Euteleostomi</taxon>
        <taxon>Actinopterygii</taxon>
        <taxon>Neopterygii</taxon>
        <taxon>Teleostei</taxon>
        <taxon>Neoteleostei</taxon>
        <taxon>Acanthomorphata</taxon>
        <taxon>Zeiogadaria</taxon>
        <taxon>Gadariae</taxon>
        <taxon>Gadiformes</taxon>
        <taxon>Muraenolepidoidei</taxon>
        <taxon>Muraenolepididae</taxon>
        <taxon>Muraenolepis</taxon>
    </lineage>
</organism>
<gene>
    <name evidence="3" type="ORF">NHX12_010218</name>
</gene>
<dbReference type="Proteomes" id="UP001148018">
    <property type="component" value="Unassembled WGS sequence"/>
</dbReference>
<sequence length="171" mass="18488">MLFYYSTLGLQRCATTVEIKKAYHELALQWHPDKNPNNRLEAERRFRELSEAYEVLSNDNQRTMYDHYGQEMGVTQRETTFHSSGGGMTSGFASGGGMMSGFGSGISGFDSGITSSVSASSFGGTSCGGGGGSKSMSSSTKIVENGQERVEVEENGQLISLTINGMEQLHR</sequence>
<comment type="caution">
    <text evidence="3">The sequence shown here is derived from an EMBL/GenBank/DDBJ whole genome shotgun (WGS) entry which is preliminary data.</text>
</comment>
<dbReference type="SMART" id="SM00271">
    <property type="entry name" value="DnaJ"/>
    <property type="match status" value="1"/>
</dbReference>
<keyword evidence="4" id="KW-1185">Reference proteome</keyword>
<dbReference type="Gene3D" id="1.10.287.110">
    <property type="entry name" value="DnaJ domain"/>
    <property type="match status" value="1"/>
</dbReference>
<evidence type="ECO:0000313" key="3">
    <source>
        <dbReference type="EMBL" id="KAJ3589373.1"/>
    </source>
</evidence>
<dbReference type="EMBL" id="JANIIK010000115">
    <property type="protein sequence ID" value="KAJ3589373.1"/>
    <property type="molecule type" value="Genomic_DNA"/>
</dbReference>
<dbReference type="PRINTS" id="PR00625">
    <property type="entry name" value="JDOMAIN"/>
</dbReference>
<protein>
    <recommendedName>
        <fullName evidence="2">J domain-containing protein</fullName>
    </recommendedName>
</protein>
<evidence type="ECO:0000256" key="1">
    <source>
        <dbReference type="ARBA" id="ARBA00023186"/>
    </source>
</evidence>
<dbReference type="PROSITE" id="PS00636">
    <property type="entry name" value="DNAJ_1"/>
    <property type="match status" value="1"/>
</dbReference>
<dbReference type="CDD" id="cd06257">
    <property type="entry name" value="DnaJ"/>
    <property type="match status" value="1"/>
</dbReference>
<reference evidence="3" key="1">
    <citation type="submission" date="2022-07" db="EMBL/GenBank/DDBJ databases">
        <title>Chromosome-level genome of Muraenolepis orangiensis.</title>
        <authorList>
            <person name="Kim J."/>
        </authorList>
    </citation>
    <scope>NUCLEOTIDE SEQUENCE</scope>
    <source>
        <strain evidence="3">KU_S4_2022</strain>
        <tissue evidence="3">Muscle</tissue>
    </source>
</reference>
<dbReference type="PANTHER" id="PTHR45168:SF4">
    <property type="entry name" value="SIMILAR TO DNAJ HOMOLOG SUBFAMILY B MEMBER 6 (HEAT SHOCK PROTEIN J2) (HSJ-2) (MRJ) (MDJ4)"/>
    <property type="match status" value="1"/>
</dbReference>
<feature type="domain" description="J" evidence="2">
    <location>
        <begin position="3"/>
        <end position="69"/>
    </location>
</feature>
<dbReference type="OrthoDB" id="10250354at2759"/>
<dbReference type="Pfam" id="PF00226">
    <property type="entry name" value="DnaJ"/>
    <property type="match status" value="1"/>
</dbReference>
<dbReference type="PROSITE" id="PS50076">
    <property type="entry name" value="DNAJ_2"/>
    <property type="match status" value="1"/>
</dbReference>
<dbReference type="InterPro" id="IPR043183">
    <property type="entry name" value="DNJB2/6-like"/>
</dbReference>
<evidence type="ECO:0000313" key="4">
    <source>
        <dbReference type="Proteomes" id="UP001148018"/>
    </source>
</evidence>
<dbReference type="InterPro" id="IPR018253">
    <property type="entry name" value="DnaJ_domain_CS"/>
</dbReference>
<dbReference type="InterPro" id="IPR001623">
    <property type="entry name" value="DnaJ_domain"/>
</dbReference>
<dbReference type="GO" id="GO:0030544">
    <property type="term" value="F:Hsp70 protein binding"/>
    <property type="evidence" value="ECO:0007669"/>
    <property type="project" value="InterPro"/>
</dbReference>
<keyword evidence="1" id="KW-0143">Chaperone</keyword>
<dbReference type="AlphaFoldDB" id="A0A9Q0DJ59"/>
<evidence type="ECO:0000259" key="2">
    <source>
        <dbReference type="PROSITE" id="PS50076"/>
    </source>
</evidence>